<evidence type="ECO:0000256" key="1">
    <source>
        <dbReference type="ARBA" id="ARBA00022723"/>
    </source>
</evidence>
<dbReference type="GO" id="GO:0008270">
    <property type="term" value="F:zinc ion binding"/>
    <property type="evidence" value="ECO:0007669"/>
    <property type="project" value="UniProtKB-KW"/>
</dbReference>
<feature type="compositionally biased region" description="Low complexity" evidence="5">
    <location>
        <begin position="153"/>
        <end position="182"/>
    </location>
</feature>
<evidence type="ECO:0000259" key="6">
    <source>
        <dbReference type="Pfam" id="PF01485"/>
    </source>
</evidence>
<keyword evidence="1" id="KW-0479">Metal-binding</keyword>
<feature type="compositionally biased region" description="Low complexity" evidence="5">
    <location>
        <begin position="545"/>
        <end position="600"/>
    </location>
</feature>
<keyword evidence="8" id="KW-1185">Reference proteome</keyword>
<dbReference type="InterPro" id="IPR031127">
    <property type="entry name" value="E3_UB_ligase_RBR"/>
</dbReference>
<evidence type="ECO:0000256" key="2">
    <source>
        <dbReference type="ARBA" id="ARBA00022771"/>
    </source>
</evidence>
<feature type="compositionally biased region" description="Basic and acidic residues" evidence="5">
    <location>
        <begin position="678"/>
        <end position="688"/>
    </location>
</feature>
<gene>
    <name evidence="7" type="ORF">Dda_2281</name>
</gene>
<evidence type="ECO:0000256" key="5">
    <source>
        <dbReference type="SAM" id="MobiDB-lite"/>
    </source>
</evidence>
<name>A0AAD6NLB7_DREDA</name>
<feature type="region of interest" description="Disordered" evidence="5">
    <location>
        <begin position="678"/>
        <end position="701"/>
    </location>
</feature>
<feature type="compositionally biased region" description="Acidic residues" evidence="5">
    <location>
        <begin position="689"/>
        <end position="701"/>
    </location>
</feature>
<comment type="caution">
    <text evidence="7">The sequence shown here is derived from an EMBL/GenBank/DDBJ whole genome shotgun (WGS) entry which is preliminary data.</text>
</comment>
<keyword evidence="3" id="KW-0833">Ubl conjugation pathway</keyword>
<feature type="domain" description="IBR" evidence="6">
    <location>
        <begin position="704"/>
        <end position="748"/>
    </location>
</feature>
<dbReference type="GO" id="GO:0016567">
    <property type="term" value="P:protein ubiquitination"/>
    <property type="evidence" value="ECO:0007669"/>
    <property type="project" value="InterPro"/>
</dbReference>
<dbReference type="EMBL" id="JAQGDS010000002">
    <property type="protein sequence ID" value="KAJ6263711.1"/>
    <property type="molecule type" value="Genomic_DNA"/>
</dbReference>
<evidence type="ECO:0000256" key="4">
    <source>
        <dbReference type="ARBA" id="ARBA00022833"/>
    </source>
</evidence>
<organism evidence="7 8">
    <name type="scientific">Drechslerella dactyloides</name>
    <name type="common">Nematode-trapping fungus</name>
    <name type="synonym">Arthrobotrys dactyloides</name>
    <dbReference type="NCBI Taxonomy" id="74499"/>
    <lineage>
        <taxon>Eukaryota</taxon>
        <taxon>Fungi</taxon>
        <taxon>Dikarya</taxon>
        <taxon>Ascomycota</taxon>
        <taxon>Pezizomycotina</taxon>
        <taxon>Orbiliomycetes</taxon>
        <taxon>Orbiliales</taxon>
        <taxon>Orbiliaceae</taxon>
        <taxon>Drechslerella</taxon>
    </lineage>
</organism>
<evidence type="ECO:0000313" key="7">
    <source>
        <dbReference type="EMBL" id="KAJ6263711.1"/>
    </source>
</evidence>
<sequence length="850" mass="91036">MHSRVNKDTGLARFPLEDDVTTARAQKQPATPSEEPTASTSTEKSEDMATETPLEGSAVLAIPSDEQEVIKSFWASSEGMEEEKELPTVEITLPEPREGGEGSSGDTTSTPEMESTATGEELTSEAAPVESTVPNPPTEAPMEEAQPAEEATEGTPAAAPVDAEAAETPTAEAPTAETEATPIPEPDPTPEAQPEQLPPKPRREVVFRQMCATCERLERKGCYAMYCQACGDYFAKMYEDEVENEELRSKVTEAGRPACNPSGDDSAYCKQCLLDWFDNALTWPHREPLPKYDRLSMLPIVEPFVSAGYMARLKDIQTYWEDKEKLFCPVPTCSAYVPRTSYTVAREVEVSKQVPKPKEEKAETPETQPETAAAEGVAEAAPAEAAPAEAVAEAAPTTVEAPTEAATTEAATTEATTTEATATEVATAEVAATEAAAVETPVADEIPSESTVITGAAAPETTTTTEATEATASEAPVVTPAAEDVNTEATPAEATVIETTVTEAGPPEAVPTETAPIETAPAEAATIEAATTETPAAETLAVEAPAAEAPTVETPAAETPAAETPAEEAPTVEGTATEGAAAEGAADQAAEQIEETPAPEQTEETPAPEPEPEPEMETVIEIVQKDFKSQLVVCPDPACRTTICTLCKSHFHGTDTPCVSRTSFYKSFMLAKYANPVEKTEDGKKEGESTEEDDDGDDEYEEFPNRFRQCVNCHNLVARHTGCDHMTCACGYAFCFYCGGDYGRYHSCISVDEYKEGTSVGGIKITNEDGFLDEGADVVVDKTGVLPKEEEDAKVAELLELVEFFEGEETKRMWKVKSGFEEAASKNDLPFSEEELQRLGKPMKYWKGKY</sequence>
<feature type="compositionally biased region" description="Low complexity" evidence="5">
    <location>
        <begin position="365"/>
        <end position="420"/>
    </location>
</feature>
<feature type="compositionally biased region" description="Basic and acidic residues" evidence="5">
    <location>
        <begin position="348"/>
        <end position="364"/>
    </location>
</feature>
<reference evidence="7" key="1">
    <citation type="submission" date="2023-01" db="EMBL/GenBank/DDBJ databases">
        <title>The chitinases involved in constricting ring structure development in the nematode-trapping fungus Drechslerella dactyloides.</title>
        <authorList>
            <person name="Wang R."/>
            <person name="Zhang L."/>
            <person name="Tang P."/>
            <person name="Li S."/>
            <person name="Liang L."/>
        </authorList>
    </citation>
    <scope>NUCLEOTIDE SEQUENCE</scope>
    <source>
        <strain evidence="7">YMF1.00031</strain>
    </source>
</reference>
<feature type="region of interest" description="Disordered" evidence="5">
    <location>
        <begin position="348"/>
        <end position="420"/>
    </location>
</feature>
<dbReference type="Proteomes" id="UP001221413">
    <property type="component" value="Unassembled WGS sequence"/>
</dbReference>
<dbReference type="Pfam" id="PF01485">
    <property type="entry name" value="IBR"/>
    <property type="match status" value="1"/>
</dbReference>
<evidence type="ECO:0000313" key="8">
    <source>
        <dbReference type="Proteomes" id="UP001221413"/>
    </source>
</evidence>
<feature type="region of interest" description="Disordered" evidence="5">
    <location>
        <begin position="1"/>
        <end position="201"/>
    </location>
</feature>
<dbReference type="InterPro" id="IPR002867">
    <property type="entry name" value="IBR_dom"/>
</dbReference>
<evidence type="ECO:0000256" key="3">
    <source>
        <dbReference type="ARBA" id="ARBA00022786"/>
    </source>
</evidence>
<dbReference type="SUPFAM" id="SSF57850">
    <property type="entry name" value="RING/U-box"/>
    <property type="match status" value="1"/>
</dbReference>
<dbReference type="CDD" id="cd20336">
    <property type="entry name" value="Rcat_RBR"/>
    <property type="match status" value="1"/>
</dbReference>
<feature type="compositionally biased region" description="Pro residues" evidence="5">
    <location>
        <begin position="183"/>
        <end position="199"/>
    </location>
</feature>
<feature type="compositionally biased region" description="Low complexity" evidence="5">
    <location>
        <begin position="29"/>
        <end position="42"/>
    </location>
</feature>
<dbReference type="Gene3D" id="1.20.120.1750">
    <property type="match status" value="1"/>
</dbReference>
<protein>
    <recommendedName>
        <fullName evidence="6">IBR domain-containing protein</fullName>
    </recommendedName>
</protein>
<dbReference type="PANTHER" id="PTHR11685">
    <property type="entry name" value="RBR FAMILY RING FINGER AND IBR DOMAIN-CONTAINING"/>
    <property type="match status" value="1"/>
</dbReference>
<keyword evidence="2" id="KW-0863">Zinc-finger</keyword>
<dbReference type="AlphaFoldDB" id="A0AAD6NLB7"/>
<feature type="region of interest" description="Disordered" evidence="5">
    <location>
        <begin position="545"/>
        <end position="615"/>
    </location>
</feature>
<accession>A0AAD6NLB7</accession>
<proteinExistence type="predicted"/>
<keyword evidence="4" id="KW-0862">Zinc</keyword>
<dbReference type="GO" id="GO:0004842">
    <property type="term" value="F:ubiquitin-protein transferase activity"/>
    <property type="evidence" value="ECO:0007669"/>
    <property type="project" value="InterPro"/>
</dbReference>